<dbReference type="Gene3D" id="1.20.1560.10">
    <property type="entry name" value="ABC transporter type 1, transmembrane domain"/>
    <property type="match status" value="1"/>
</dbReference>
<feature type="domain" description="ABC transmembrane type-1" evidence="9">
    <location>
        <begin position="13"/>
        <end position="294"/>
    </location>
</feature>
<dbReference type="GO" id="GO:0016887">
    <property type="term" value="F:ATP hydrolysis activity"/>
    <property type="evidence" value="ECO:0007669"/>
    <property type="project" value="InterPro"/>
</dbReference>
<evidence type="ECO:0000256" key="4">
    <source>
        <dbReference type="ARBA" id="ARBA00022840"/>
    </source>
</evidence>
<protein>
    <submittedName>
        <fullName evidence="10">ABC transporter ATP-binding protein/permease</fullName>
    </submittedName>
</protein>
<keyword evidence="5 7" id="KW-1133">Transmembrane helix</keyword>
<name>A0AA47B5C3_9LACO</name>
<evidence type="ECO:0000256" key="3">
    <source>
        <dbReference type="ARBA" id="ARBA00022741"/>
    </source>
</evidence>
<dbReference type="PANTHER" id="PTHR43394">
    <property type="entry name" value="ATP-DEPENDENT PERMEASE MDL1, MITOCHONDRIAL"/>
    <property type="match status" value="1"/>
</dbReference>
<dbReference type="AlphaFoldDB" id="A0AA47B5C3"/>
<dbReference type="CDD" id="cd03228">
    <property type="entry name" value="ABCC_MRP_Like"/>
    <property type="match status" value="1"/>
</dbReference>
<evidence type="ECO:0000313" key="11">
    <source>
        <dbReference type="Proteomes" id="UP001164557"/>
    </source>
</evidence>
<keyword evidence="3" id="KW-0547">Nucleotide-binding</keyword>
<dbReference type="SMART" id="SM00382">
    <property type="entry name" value="AAA"/>
    <property type="match status" value="1"/>
</dbReference>
<dbReference type="InterPro" id="IPR039421">
    <property type="entry name" value="Type_1_exporter"/>
</dbReference>
<evidence type="ECO:0000256" key="6">
    <source>
        <dbReference type="ARBA" id="ARBA00023136"/>
    </source>
</evidence>
<evidence type="ECO:0000313" key="10">
    <source>
        <dbReference type="EMBL" id="UZX30242.1"/>
    </source>
</evidence>
<keyword evidence="4 10" id="KW-0067">ATP-binding</keyword>
<organism evidence="10 11">
    <name type="scientific">Lactobacillus helsingborgensis</name>
    <dbReference type="NCBI Taxonomy" id="1218494"/>
    <lineage>
        <taxon>Bacteria</taxon>
        <taxon>Bacillati</taxon>
        <taxon>Bacillota</taxon>
        <taxon>Bacilli</taxon>
        <taxon>Lactobacillales</taxon>
        <taxon>Lactobacillaceae</taxon>
        <taxon>Lactobacillus</taxon>
    </lineage>
</organism>
<dbReference type="GO" id="GO:0005886">
    <property type="term" value="C:plasma membrane"/>
    <property type="evidence" value="ECO:0007669"/>
    <property type="project" value="UniProtKB-SubCell"/>
</dbReference>
<dbReference type="PROSITE" id="PS50893">
    <property type="entry name" value="ABC_TRANSPORTER_2"/>
    <property type="match status" value="1"/>
</dbReference>
<dbReference type="SUPFAM" id="SSF90123">
    <property type="entry name" value="ABC transporter transmembrane region"/>
    <property type="match status" value="1"/>
</dbReference>
<dbReference type="InterPro" id="IPR011527">
    <property type="entry name" value="ABC1_TM_dom"/>
</dbReference>
<dbReference type="SUPFAM" id="SSF52540">
    <property type="entry name" value="P-loop containing nucleoside triphosphate hydrolases"/>
    <property type="match status" value="1"/>
</dbReference>
<keyword evidence="6 7" id="KW-0472">Membrane</keyword>
<keyword evidence="11" id="KW-1185">Reference proteome</keyword>
<accession>A0AA47B5C3</accession>
<dbReference type="InterPro" id="IPR003439">
    <property type="entry name" value="ABC_transporter-like_ATP-bd"/>
</dbReference>
<keyword evidence="2 7" id="KW-0812">Transmembrane</keyword>
<proteinExistence type="predicted"/>
<reference evidence="10" key="1">
    <citation type="submission" date="2021-09" db="EMBL/GenBank/DDBJ databases">
        <title>Lactobacillus species from Apis mellifera, Switzerland.</title>
        <authorList>
            <person name="Pfister J."/>
            <person name="Brown A."/>
            <person name="Neumann P."/>
            <person name="Collaud A."/>
            <person name="Retschnig G."/>
            <person name="Perreten V."/>
        </authorList>
    </citation>
    <scope>NUCLEOTIDE SEQUENCE</scope>
    <source>
        <strain evidence="10">IBH002</strain>
    </source>
</reference>
<dbReference type="EMBL" id="CP084389">
    <property type="protein sequence ID" value="UZX30242.1"/>
    <property type="molecule type" value="Genomic_DNA"/>
</dbReference>
<feature type="domain" description="ABC transporter" evidence="8">
    <location>
        <begin position="328"/>
        <end position="521"/>
    </location>
</feature>
<evidence type="ECO:0000256" key="5">
    <source>
        <dbReference type="ARBA" id="ARBA00022989"/>
    </source>
</evidence>
<dbReference type="GO" id="GO:0015421">
    <property type="term" value="F:ABC-type oligopeptide transporter activity"/>
    <property type="evidence" value="ECO:0007669"/>
    <property type="project" value="TreeGrafter"/>
</dbReference>
<evidence type="ECO:0000259" key="9">
    <source>
        <dbReference type="PROSITE" id="PS50929"/>
    </source>
</evidence>
<dbReference type="InterPro" id="IPR036640">
    <property type="entry name" value="ABC1_TM_sf"/>
</dbReference>
<dbReference type="InterPro" id="IPR003593">
    <property type="entry name" value="AAA+_ATPase"/>
</dbReference>
<evidence type="ECO:0000259" key="8">
    <source>
        <dbReference type="PROSITE" id="PS50893"/>
    </source>
</evidence>
<comment type="subcellular location">
    <subcellularLocation>
        <location evidence="1">Cell membrane</location>
        <topology evidence="1">Multi-pass membrane protein</topology>
    </subcellularLocation>
</comment>
<dbReference type="PANTHER" id="PTHR43394:SF1">
    <property type="entry name" value="ATP-BINDING CASSETTE SUB-FAMILY B MEMBER 10, MITOCHONDRIAL"/>
    <property type="match status" value="1"/>
</dbReference>
<dbReference type="PROSITE" id="PS50929">
    <property type="entry name" value="ABC_TM1F"/>
    <property type="match status" value="1"/>
</dbReference>
<dbReference type="Gene3D" id="3.40.50.300">
    <property type="entry name" value="P-loop containing nucleotide triphosphate hydrolases"/>
    <property type="match status" value="1"/>
</dbReference>
<dbReference type="Pfam" id="PF00664">
    <property type="entry name" value="ABC_membrane"/>
    <property type="match status" value="1"/>
</dbReference>
<evidence type="ECO:0000256" key="7">
    <source>
        <dbReference type="SAM" id="Phobius"/>
    </source>
</evidence>
<dbReference type="InterPro" id="IPR027417">
    <property type="entry name" value="P-loop_NTPase"/>
</dbReference>
<dbReference type="Proteomes" id="UP001164557">
    <property type="component" value="Chromosome"/>
</dbReference>
<feature type="transmembrane region" description="Helical" evidence="7">
    <location>
        <begin position="45"/>
        <end position="68"/>
    </location>
</feature>
<dbReference type="RefSeq" id="WP_046326943.1">
    <property type="nucleotide sequence ID" value="NZ_CP084389.1"/>
</dbReference>
<sequence length="522" mass="58348">MSQYLKKHALAVIAACLLLLVNSVLQVLAATKMAVLANYLIAGKISPFVDMLIFIFLLWFLTFIISFLEKYIQETVTQDILSDIRNDIVTSLIELPQNKFKQNPVDYYESYLQNDVNLIHKEGLDTFFLIVRFSGNAIFALVALYLYSYILFIVAIMLVILIVLVPRLCKKFLTTGVTAISQANEQFLKYTSSGLHGYDTLYAFNVLPEIKKLVAAGSQALKQANVHNTVRRSTVDIVTGVINIGSQLLILGVTGWLHFKGVLTAGAILATAELGTKVFDSAGIINRYFAQLLSTSSIFAKFNNLKQALKTTSPKFLAAAFPLEFKTLEFKNVSFSYPNAKEQVLHDFSFVFEKGAFYKLNGISGRGKSTLLKLATGQLIPTKGEILLNGVNIATIPRNVINSIIIYMPQTVTMFPRSIDYNILLGRNYDKASLNKVKQDFEIDENWQYDSLSGGQTQRVALARLIDTKGKLILLDESFSSIDLKTAQDLLQKLLKRIETVIVVSHRDEEVANFPFKDLSLN</sequence>
<evidence type="ECO:0000256" key="2">
    <source>
        <dbReference type="ARBA" id="ARBA00022692"/>
    </source>
</evidence>
<evidence type="ECO:0000256" key="1">
    <source>
        <dbReference type="ARBA" id="ARBA00004651"/>
    </source>
</evidence>
<feature type="transmembrane region" description="Helical" evidence="7">
    <location>
        <begin position="138"/>
        <end position="165"/>
    </location>
</feature>
<gene>
    <name evidence="10" type="ORF">LDX53_03315</name>
</gene>
<dbReference type="Pfam" id="PF00005">
    <property type="entry name" value="ABC_tran"/>
    <property type="match status" value="1"/>
</dbReference>
<dbReference type="GO" id="GO:0005524">
    <property type="term" value="F:ATP binding"/>
    <property type="evidence" value="ECO:0007669"/>
    <property type="project" value="UniProtKB-KW"/>
</dbReference>